<sequence>MATAVLWLQCSIYELRKLPNRCQVSEEVAPSRGSGFWRELSAAETAATTVLHEPATRAAHSTAAQEE</sequence>
<accession>Q6IGW0</accession>
<reference evidence="1" key="1">
    <citation type="journal article" date="2003" name="Genome Biol.">
        <title>An integrated gene annotation and transcriptional profiling approach towards the full gene content of the Drosophila genome.</title>
        <authorList>
            <person name="Hild M."/>
            <person name="Beckmann B."/>
            <person name="Haas S.A."/>
            <person name="Koch B."/>
            <person name="Solovyev V."/>
            <person name="Busold C."/>
            <person name="Fellenberg K."/>
            <person name="Boutros M."/>
            <person name="Vingron M."/>
            <person name="Sauer F."/>
            <person name="Hoheisel J.D."/>
            <person name="Paro R."/>
        </authorList>
    </citation>
    <scope>NUCLEOTIDE SEQUENCE</scope>
</reference>
<organism evidence="1">
    <name type="scientific">Drosophila melanogaster</name>
    <name type="common">Fruit fly</name>
    <dbReference type="NCBI Taxonomy" id="7227"/>
    <lineage>
        <taxon>Eukaryota</taxon>
        <taxon>Metazoa</taxon>
        <taxon>Ecdysozoa</taxon>
        <taxon>Arthropoda</taxon>
        <taxon>Hexapoda</taxon>
        <taxon>Insecta</taxon>
        <taxon>Pterygota</taxon>
        <taxon>Neoptera</taxon>
        <taxon>Endopterygota</taxon>
        <taxon>Diptera</taxon>
        <taxon>Brachycera</taxon>
        <taxon>Muscomorpha</taxon>
        <taxon>Ephydroidea</taxon>
        <taxon>Drosophilidae</taxon>
        <taxon>Drosophila</taxon>
        <taxon>Sophophora</taxon>
    </lineage>
</organism>
<protein>
    <submittedName>
        <fullName evidence="1">HDC04918</fullName>
    </submittedName>
</protein>
<name>Q6IGW0_DROME</name>
<evidence type="ECO:0000313" key="1">
    <source>
        <dbReference type="EMBL" id="DAA02354.1"/>
    </source>
</evidence>
<proteinExistence type="predicted"/>
<gene>
    <name evidence="1" type="ORF">HDC04918</name>
</gene>
<dbReference type="EMBL" id="BK003656">
    <property type="protein sequence ID" value="DAA02354.1"/>
    <property type="molecule type" value="Genomic_DNA"/>
</dbReference>
<dbReference type="AlphaFoldDB" id="Q6IGW0"/>